<evidence type="ECO:0000256" key="1">
    <source>
        <dbReference type="SAM" id="MobiDB-lite"/>
    </source>
</evidence>
<feature type="region of interest" description="Disordered" evidence="1">
    <location>
        <begin position="245"/>
        <end position="267"/>
    </location>
</feature>
<dbReference type="EMBL" id="CAJNOR010004600">
    <property type="protein sequence ID" value="CAF1515005.1"/>
    <property type="molecule type" value="Genomic_DNA"/>
</dbReference>
<sequence length="354" mass="40833">MRRQGNHRKVNFTGRNRPRHNNLGYQRLIRINDNKSLWIFCFQLKIKFERPMTYLLMDSEFGIWEVYTSFNHDDKKRTFYCRSNTKYDDILQTISNTNLSDFDIDTRKHKQQLFSLLKYDDIKIIYQPQTEKDYMKLDKSGNDLSYGSGIYRHQLHLEDYDAVLLKVTGVPYCKIPNLHYTALYKEIYTIQSSTSYDSSPESLDRKSLFIPLTQPRTSSSMSVAGKSSSEAREAEAASKFSIEGNKSASELGSSESSNTEDVEIKSHDPMNISVDSLDLLIRRYKPNKVPIFKFGAGTNLTTESIKEIDASATLHGTKYSTQFNKSDRIPGSGIALESDWKNLVGYCKFYERSF</sequence>
<dbReference type="OrthoDB" id="10034075at2759"/>
<keyword evidence="4" id="KW-1185">Reference proteome</keyword>
<dbReference type="Proteomes" id="UP000663828">
    <property type="component" value="Unassembled WGS sequence"/>
</dbReference>
<evidence type="ECO:0000313" key="2">
    <source>
        <dbReference type="EMBL" id="CAF1404433.1"/>
    </source>
</evidence>
<accession>A0A815U527</accession>
<dbReference type="EMBL" id="CAJNOJ010000333">
    <property type="protein sequence ID" value="CAF1404433.1"/>
    <property type="molecule type" value="Genomic_DNA"/>
</dbReference>
<name>A0A815U527_ADIRI</name>
<dbReference type="Proteomes" id="UP000663852">
    <property type="component" value="Unassembled WGS sequence"/>
</dbReference>
<proteinExistence type="predicted"/>
<comment type="caution">
    <text evidence="3">The sequence shown here is derived from an EMBL/GenBank/DDBJ whole genome shotgun (WGS) entry which is preliminary data.</text>
</comment>
<evidence type="ECO:0000313" key="3">
    <source>
        <dbReference type="EMBL" id="CAF1515005.1"/>
    </source>
</evidence>
<reference evidence="3" key="1">
    <citation type="submission" date="2021-02" db="EMBL/GenBank/DDBJ databases">
        <authorList>
            <person name="Nowell W R."/>
        </authorList>
    </citation>
    <scope>NUCLEOTIDE SEQUENCE</scope>
</reference>
<organism evidence="3 4">
    <name type="scientific">Adineta ricciae</name>
    <name type="common">Rotifer</name>
    <dbReference type="NCBI Taxonomy" id="249248"/>
    <lineage>
        <taxon>Eukaryota</taxon>
        <taxon>Metazoa</taxon>
        <taxon>Spiralia</taxon>
        <taxon>Gnathifera</taxon>
        <taxon>Rotifera</taxon>
        <taxon>Eurotatoria</taxon>
        <taxon>Bdelloidea</taxon>
        <taxon>Adinetida</taxon>
        <taxon>Adinetidae</taxon>
        <taxon>Adineta</taxon>
    </lineage>
</organism>
<evidence type="ECO:0000313" key="4">
    <source>
        <dbReference type="Proteomes" id="UP000663828"/>
    </source>
</evidence>
<dbReference type="AlphaFoldDB" id="A0A815U527"/>
<gene>
    <name evidence="2" type="ORF">EDS130_LOCUS36249</name>
    <name evidence="3" type="ORF">XAT740_LOCUS40443</name>
</gene>
<protein>
    <submittedName>
        <fullName evidence="3">Uncharacterized protein</fullName>
    </submittedName>
</protein>
<feature type="compositionally biased region" description="Low complexity" evidence="1">
    <location>
        <begin position="247"/>
        <end position="259"/>
    </location>
</feature>